<keyword evidence="2" id="KW-0808">Transferase</keyword>
<dbReference type="AlphaFoldDB" id="A0A0U9HLW7"/>
<dbReference type="STRING" id="86166.TAGGR_18"/>
<sequence>MKFKYSVELWEKLLQEKYLEREKTRLRVLESTIKILKEYFKDKKLGSLYLTGSILKEGFFYEFSDIDIAVEEFKEDYFRTVCELDEILPYKVDLIEVEKCPFREKLLQDSIKIL</sequence>
<dbReference type="InterPro" id="IPR041633">
    <property type="entry name" value="Polbeta"/>
</dbReference>
<organism evidence="2 3">
    <name type="scientific">Thermodesulfovibrio aggregans</name>
    <dbReference type="NCBI Taxonomy" id="86166"/>
    <lineage>
        <taxon>Bacteria</taxon>
        <taxon>Pseudomonadati</taxon>
        <taxon>Nitrospirota</taxon>
        <taxon>Thermodesulfovibrionia</taxon>
        <taxon>Thermodesulfovibrionales</taxon>
        <taxon>Thermodesulfovibrionaceae</taxon>
        <taxon>Thermodesulfovibrio</taxon>
    </lineage>
</organism>
<comment type="caution">
    <text evidence="2">The sequence shown here is derived from an EMBL/GenBank/DDBJ whole genome shotgun (WGS) entry which is preliminary data.</text>
</comment>
<evidence type="ECO:0000259" key="1">
    <source>
        <dbReference type="Pfam" id="PF18765"/>
    </source>
</evidence>
<feature type="domain" description="Polymerase beta nucleotidyltransferase" evidence="1">
    <location>
        <begin position="36"/>
        <end position="112"/>
    </location>
</feature>
<evidence type="ECO:0000313" key="2">
    <source>
        <dbReference type="EMBL" id="GAQ93844.1"/>
    </source>
</evidence>
<dbReference type="Gene3D" id="3.30.460.10">
    <property type="entry name" value="Beta Polymerase, domain 2"/>
    <property type="match status" value="1"/>
</dbReference>
<dbReference type="SUPFAM" id="SSF81301">
    <property type="entry name" value="Nucleotidyltransferase"/>
    <property type="match status" value="1"/>
</dbReference>
<dbReference type="GO" id="GO:0016740">
    <property type="term" value="F:transferase activity"/>
    <property type="evidence" value="ECO:0007669"/>
    <property type="project" value="UniProtKB-KW"/>
</dbReference>
<reference evidence="3" key="1">
    <citation type="submission" date="2016-01" db="EMBL/GenBank/DDBJ databases">
        <title>Draft genome sequence of Thermodesulfovibrio aggregans strain TGE-P1.</title>
        <authorList>
            <person name="Sekiguchi Y."/>
            <person name="Ohashi A."/>
            <person name="Matsuura N."/>
            <person name="Tourlousse M.D."/>
        </authorList>
    </citation>
    <scope>NUCLEOTIDE SEQUENCE [LARGE SCALE GENOMIC DNA]</scope>
    <source>
        <strain evidence="3">TGE-P1</strain>
    </source>
</reference>
<gene>
    <name evidence="2" type="ORF">TAGGR_18</name>
</gene>
<dbReference type="Proteomes" id="UP000054976">
    <property type="component" value="Unassembled WGS sequence"/>
</dbReference>
<dbReference type="InterPro" id="IPR043519">
    <property type="entry name" value="NT_sf"/>
</dbReference>
<keyword evidence="3" id="KW-1185">Reference proteome</keyword>
<dbReference type="OrthoDB" id="531703at2"/>
<dbReference type="RefSeq" id="WP_059175337.1">
    <property type="nucleotide sequence ID" value="NZ_BCNO01000001.1"/>
</dbReference>
<protein>
    <submittedName>
        <fullName evidence="2">Nucleotidyltransferase domain-containing protein</fullName>
    </submittedName>
</protein>
<evidence type="ECO:0000313" key="3">
    <source>
        <dbReference type="Proteomes" id="UP000054976"/>
    </source>
</evidence>
<accession>A0A0U9HLW7</accession>
<proteinExistence type="predicted"/>
<name>A0A0U9HLW7_9BACT</name>
<dbReference type="EMBL" id="BCNO01000001">
    <property type="protein sequence ID" value="GAQ93844.1"/>
    <property type="molecule type" value="Genomic_DNA"/>
</dbReference>
<dbReference type="CDD" id="cd05403">
    <property type="entry name" value="NT_KNTase_like"/>
    <property type="match status" value="1"/>
</dbReference>
<dbReference type="Pfam" id="PF18765">
    <property type="entry name" value="Polbeta"/>
    <property type="match status" value="1"/>
</dbReference>